<sequence>MLQRRVGRAREQHGNDPYGAPADPGADREPDFLLLPPPQTVCTTHHEAARTAGQRLVLTLLPGLARHQAPVVEEDVETLRVQQLGEPVHDRQILGVVADERVIGRRRPTGFALHHSPIEPCRYDHRRQRLPSPAHSDAQHSYPIMPGNGAAGHPSTGGHGRGARVRPGPRRPPPAGKAPAPHSPQIFR</sequence>
<dbReference type="EMBL" id="AP026073">
    <property type="protein sequence ID" value="BDM70881.1"/>
    <property type="molecule type" value="Genomic_DNA"/>
</dbReference>
<organism evidence="2 3">
    <name type="scientific">Streptomyces nigrescens</name>
    <dbReference type="NCBI Taxonomy" id="1920"/>
    <lineage>
        <taxon>Bacteria</taxon>
        <taxon>Bacillati</taxon>
        <taxon>Actinomycetota</taxon>
        <taxon>Actinomycetes</taxon>
        <taxon>Kitasatosporales</taxon>
        <taxon>Streptomycetaceae</taxon>
        <taxon>Streptomyces</taxon>
    </lineage>
</organism>
<keyword evidence="3" id="KW-1185">Reference proteome</keyword>
<reference evidence="2" key="1">
    <citation type="submission" date="2022-06" db="EMBL/GenBank/DDBJ databases">
        <title>Complete genome sequence of Streptomyces nigrescens HEK616.</title>
        <authorList>
            <person name="Asamizu S."/>
            <person name="Onaka H."/>
        </authorList>
    </citation>
    <scope>NUCLEOTIDE SEQUENCE</scope>
    <source>
        <strain evidence="2">HEK616</strain>
    </source>
</reference>
<name>A0ABM7ZWZ0_STRNI</name>
<gene>
    <name evidence="2" type="ORF">HEK616_43680</name>
</gene>
<protein>
    <submittedName>
        <fullName evidence="2">Uncharacterized protein</fullName>
    </submittedName>
</protein>
<dbReference type="Proteomes" id="UP001059597">
    <property type="component" value="Chromosome"/>
</dbReference>
<feature type="region of interest" description="Disordered" evidence="1">
    <location>
        <begin position="128"/>
        <end position="188"/>
    </location>
</feature>
<evidence type="ECO:0000256" key="1">
    <source>
        <dbReference type="SAM" id="MobiDB-lite"/>
    </source>
</evidence>
<proteinExistence type="predicted"/>
<evidence type="ECO:0000313" key="3">
    <source>
        <dbReference type="Proteomes" id="UP001059597"/>
    </source>
</evidence>
<accession>A0ABM7ZWZ0</accession>
<feature type="region of interest" description="Disordered" evidence="1">
    <location>
        <begin position="1"/>
        <end position="31"/>
    </location>
</feature>
<evidence type="ECO:0000313" key="2">
    <source>
        <dbReference type="EMBL" id="BDM70881.1"/>
    </source>
</evidence>